<protein>
    <submittedName>
        <fullName evidence="5">3'-5' exonuclease</fullName>
    </submittedName>
</protein>
<keyword evidence="6" id="KW-1185">Reference proteome</keyword>
<dbReference type="GO" id="GO:0004527">
    <property type="term" value="F:exonuclease activity"/>
    <property type="evidence" value="ECO:0007669"/>
    <property type="project" value="UniProtKB-KW"/>
</dbReference>
<name>A0ABX8DEX8_9GAMM</name>
<dbReference type="RefSeq" id="WP_213681926.1">
    <property type="nucleotide sequence ID" value="NZ_CP074572.1"/>
</dbReference>
<evidence type="ECO:0000256" key="1">
    <source>
        <dbReference type="ARBA" id="ARBA00022722"/>
    </source>
</evidence>
<keyword evidence="1" id="KW-0540">Nuclease</keyword>
<dbReference type="CDD" id="cd06127">
    <property type="entry name" value="DEDDh"/>
    <property type="match status" value="1"/>
</dbReference>
<dbReference type="InterPro" id="IPR036397">
    <property type="entry name" value="RNaseH_sf"/>
</dbReference>
<organism evidence="5 6">
    <name type="scientific">Shewanella dokdonensis</name>
    <dbReference type="NCBI Taxonomy" id="712036"/>
    <lineage>
        <taxon>Bacteria</taxon>
        <taxon>Pseudomonadati</taxon>
        <taxon>Pseudomonadota</taxon>
        <taxon>Gammaproteobacteria</taxon>
        <taxon>Alteromonadales</taxon>
        <taxon>Shewanellaceae</taxon>
        <taxon>Shewanella</taxon>
    </lineage>
</organism>
<sequence length="283" mass="32010">MSYPFVPQQSLAFELAQQWLADECLVLDTETTGLGDTAEICEICILNHRGETLLDTLVKPQQQIPDDVIAIHGITNEMVKNAPAFDQLLPEINQIISGKTLVAYNQPYDYRLLEQSAKACGLGHEDVALHNTRTACAMAAYSQHAGIWDEARNAYKRHRLVDAARGIELPKGERPHRAHADCYLTLWLLRHMAGKVDQIMTKDLWRITRNIGDPNTLLFFHKPSAAYCRVFIDLAWLQRSSSGYVLCAADKDRQLLMQLIINEQEQIALQRMFPALKALEDAQ</sequence>
<dbReference type="Pfam" id="PF00929">
    <property type="entry name" value="RNase_T"/>
    <property type="match status" value="1"/>
</dbReference>
<dbReference type="InterPro" id="IPR012337">
    <property type="entry name" value="RNaseH-like_sf"/>
</dbReference>
<dbReference type="PANTHER" id="PTHR30231">
    <property type="entry name" value="DNA POLYMERASE III SUBUNIT EPSILON"/>
    <property type="match status" value="1"/>
</dbReference>
<evidence type="ECO:0000259" key="4">
    <source>
        <dbReference type="SMART" id="SM00479"/>
    </source>
</evidence>
<evidence type="ECO:0000313" key="6">
    <source>
        <dbReference type="Proteomes" id="UP000676428"/>
    </source>
</evidence>
<keyword evidence="3 5" id="KW-0269">Exonuclease</keyword>
<dbReference type="SMART" id="SM00479">
    <property type="entry name" value="EXOIII"/>
    <property type="match status" value="1"/>
</dbReference>
<dbReference type="EMBL" id="CP074572">
    <property type="protein sequence ID" value="QVK23294.1"/>
    <property type="molecule type" value="Genomic_DNA"/>
</dbReference>
<accession>A0ABX8DEX8</accession>
<dbReference type="Proteomes" id="UP000676428">
    <property type="component" value="Chromosome"/>
</dbReference>
<evidence type="ECO:0000313" key="5">
    <source>
        <dbReference type="EMBL" id="QVK23294.1"/>
    </source>
</evidence>
<reference evidence="5 6" key="1">
    <citation type="journal article" date="2012" name="Int. J. Syst. Evol. Microbiol.">
        <title>Shewanella dokdonensis sp. nov., isolated from seawater.</title>
        <authorList>
            <person name="Sung H.R."/>
            <person name="Yoon J.H."/>
            <person name="Ghim S.Y."/>
        </authorList>
    </citation>
    <scope>NUCLEOTIDE SEQUENCE [LARGE SCALE GENOMIC DNA]</scope>
    <source>
        <strain evidence="5 6">DSM 23626</strain>
    </source>
</reference>
<evidence type="ECO:0000256" key="3">
    <source>
        <dbReference type="ARBA" id="ARBA00022839"/>
    </source>
</evidence>
<keyword evidence="2" id="KW-0378">Hydrolase</keyword>
<proteinExistence type="predicted"/>
<evidence type="ECO:0000256" key="2">
    <source>
        <dbReference type="ARBA" id="ARBA00022801"/>
    </source>
</evidence>
<dbReference type="SUPFAM" id="SSF53098">
    <property type="entry name" value="Ribonuclease H-like"/>
    <property type="match status" value="1"/>
</dbReference>
<dbReference type="InterPro" id="IPR013520">
    <property type="entry name" value="Ribonucl_H"/>
</dbReference>
<dbReference type="PANTHER" id="PTHR30231:SF4">
    <property type="entry name" value="PROTEIN NEN2"/>
    <property type="match status" value="1"/>
</dbReference>
<gene>
    <name evidence="5" type="ORF">KHX94_00150</name>
</gene>
<feature type="domain" description="Exonuclease" evidence="4">
    <location>
        <begin position="23"/>
        <end position="198"/>
    </location>
</feature>
<dbReference type="Gene3D" id="3.30.420.10">
    <property type="entry name" value="Ribonuclease H-like superfamily/Ribonuclease H"/>
    <property type="match status" value="1"/>
</dbReference>